<evidence type="ECO:0000313" key="2">
    <source>
        <dbReference type="Proteomes" id="UP000001194"/>
    </source>
</evidence>
<dbReference type="AlphaFoldDB" id="B0DX78"/>
<accession>B0DX78</accession>
<dbReference type="RefSeq" id="XP_001888537.1">
    <property type="nucleotide sequence ID" value="XM_001888502.1"/>
</dbReference>
<sequence length="66" mass="7096">MQKSGLGISPLTSLDSVPLGCPVPTIQRIKPLAYWAYLRESPSLDIPPLSALSKMEKSCAEHGTQS</sequence>
<dbReference type="EMBL" id="DS547146">
    <property type="protein sequence ID" value="EDR00745.1"/>
    <property type="molecule type" value="Genomic_DNA"/>
</dbReference>
<gene>
    <name evidence="1" type="ORF">LACBIDRAFT_312964</name>
</gene>
<protein>
    <submittedName>
        <fullName evidence="1">Predicted protein</fullName>
    </submittedName>
</protein>
<dbReference type="InParanoid" id="B0DX78"/>
<reference evidence="1 2" key="1">
    <citation type="journal article" date="2008" name="Nature">
        <title>The genome of Laccaria bicolor provides insights into mycorrhizal symbiosis.</title>
        <authorList>
            <person name="Martin F."/>
            <person name="Aerts A."/>
            <person name="Ahren D."/>
            <person name="Brun A."/>
            <person name="Danchin E.G.J."/>
            <person name="Duchaussoy F."/>
            <person name="Gibon J."/>
            <person name="Kohler A."/>
            <person name="Lindquist E."/>
            <person name="Pereda V."/>
            <person name="Salamov A."/>
            <person name="Shapiro H.J."/>
            <person name="Wuyts J."/>
            <person name="Blaudez D."/>
            <person name="Buee M."/>
            <person name="Brokstein P."/>
            <person name="Canbaeck B."/>
            <person name="Cohen D."/>
            <person name="Courty P.E."/>
            <person name="Coutinho P.M."/>
            <person name="Delaruelle C."/>
            <person name="Detter J.C."/>
            <person name="Deveau A."/>
            <person name="DiFazio S."/>
            <person name="Duplessis S."/>
            <person name="Fraissinet-Tachet L."/>
            <person name="Lucic E."/>
            <person name="Frey-Klett P."/>
            <person name="Fourrey C."/>
            <person name="Feussner I."/>
            <person name="Gay G."/>
            <person name="Grimwood J."/>
            <person name="Hoegger P.J."/>
            <person name="Jain P."/>
            <person name="Kilaru S."/>
            <person name="Labbe J."/>
            <person name="Lin Y.C."/>
            <person name="Legue V."/>
            <person name="Le Tacon F."/>
            <person name="Marmeisse R."/>
            <person name="Melayah D."/>
            <person name="Montanini B."/>
            <person name="Muratet M."/>
            <person name="Nehls U."/>
            <person name="Niculita-Hirzel H."/>
            <person name="Oudot-Le Secq M.P."/>
            <person name="Peter M."/>
            <person name="Quesneville H."/>
            <person name="Rajashekar B."/>
            <person name="Reich M."/>
            <person name="Rouhier N."/>
            <person name="Schmutz J."/>
            <person name="Yin T."/>
            <person name="Chalot M."/>
            <person name="Henrissat B."/>
            <person name="Kuees U."/>
            <person name="Lucas S."/>
            <person name="Van de Peer Y."/>
            <person name="Podila G.K."/>
            <person name="Polle A."/>
            <person name="Pukkila P.J."/>
            <person name="Richardson P.M."/>
            <person name="Rouze P."/>
            <person name="Sanders I.R."/>
            <person name="Stajich J.E."/>
            <person name="Tunlid A."/>
            <person name="Tuskan G."/>
            <person name="Grigoriev I.V."/>
        </authorList>
    </citation>
    <scope>NUCLEOTIDE SEQUENCE [LARGE SCALE GENOMIC DNA]</scope>
    <source>
        <strain evidence="2">S238N-H82 / ATCC MYA-4686</strain>
    </source>
</reference>
<name>B0DX78_LACBS</name>
<evidence type="ECO:0000313" key="1">
    <source>
        <dbReference type="EMBL" id="EDR00745.1"/>
    </source>
</evidence>
<dbReference type="HOGENOM" id="CLU_2831614_0_0_1"/>
<keyword evidence="2" id="KW-1185">Reference proteome</keyword>
<dbReference type="GeneID" id="6084173"/>
<dbReference type="KEGG" id="lbc:LACBIDRAFT_312964"/>
<proteinExistence type="predicted"/>
<organism evidence="2">
    <name type="scientific">Laccaria bicolor (strain S238N-H82 / ATCC MYA-4686)</name>
    <name type="common">Bicoloured deceiver</name>
    <name type="synonym">Laccaria laccata var. bicolor</name>
    <dbReference type="NCBI Taxonomy" id="486041"/>
    <lineage>
        <taxon>Eukaryota</taxon>
        <taxon>Fungi</taxon>
        <taxon>Dikarya</taxon>
        <taxon>Basidiomycota</taxon>
        <taxon>Agaricomycotina</taxon>
        <taxon>Agaricomycetes</taxon>
        <taxon>Agaricomycetidae</taxon>
        <taxon>Agaricales</taxon>
        <taxon>Agaricineae</taxon>
        <taxon>Hydnangiaceae</taxon>
        <taxon>Laccaria</taxon>
    </lineage>
</organism>
<dbReference type="Proteomes" id="UP000001194">
    <property type="component" value="Unassembled WGS sequence"/>
</dbReference>